<sequence length="634" mass="70831">MPTPRPARATALARAVPLRLWLTAWGLALVLALGAQQALAEQKVIVAHAISTFGEPKYPADFPHLDYVNPDAPKGGEISVWAFGSFDSMHPYTTKGRSGGLSSVFFESLMTGTADEIGTVYGLLAESIEYPEDRSWAIFKLRPEARFSDGSPLTAEDVVHSFELFRDKGLPSFRVQLSRQVDRAEVLEDGRVKFTFAEGVPTRDLPQLVGGLPVFSKAHYIASNRDFEESSLEPLLGSGPYVLGRMDVGQTIVYQRNPDYWGTDLPINRGRQNFDRIRIEYYADYNAAFEGFKGGSYTFRNEASSKIWATGYDFPAVRNGGVLKAELPDGTIATGQSFVFNLRRPQFQDPRVREAIGLMFNFEWSNETLFYGLYARVNSFWENSYLAAEGGPGEGELALLEPLVAEGLLPETILTDAAVMAPTSGARQLDRGNLRRASELLDEAGWEVGADGLRRKDGRTLRVEFLNDSQTFDRVINPFVENLRRVGIDAVHTRVDNAQATNRERSFDFDVVTEQFPMDYIPGSGLLQYFGSETADTSVFNKMGLKSPAVDRLIEIVLAAQDDAQVETAVKALDRVLRAERFWVPQWFKNTHTVAYYDMYEYPDPLPPYSLGNLDFWWYNAEKAAALRAAGVLR</sequence>
<evidence type="ECO:0000256" key="1">
    <source>
        <dbReference type="ARBA" id="ARBA00004418"/>
    </source>
</evidence>
<dbReference type="GO" id="GO:0015833">
    <property type="term" value="P:peptide transport"/>
    <property type="evidence" value="ECO:0007669"/>
    <property type="project" value="TreeGrafter"/>
</dbReference>
<dbReference type="GO" id="GO:0043190">
    <property type="term" value="C:ATP-binding cassette (ABC) transporter complex"/>
    <property type="evidence" value="ECO:0007669"/>
    <property type="project" value="InterPro"/>
</dbReference>
<dbReference type="OrthoDB" id="9803988at2"/>
<name>A0A4R1YSQ8_9RHOB</name>
<dbReference type="PANTHER" id="PTHR30290">
    <property type="entry name" value="PERIPLASMIC BINDING COMPONENT OF ABC TRANSPORTER"/>
    <property type="match status" value="1"/>
</dbReference>
<evidence type="ECO:0000256" key="3">
    <source>
        <dbReference type="ARBA" id="ARBA00022729"/>
    </source>
</evidence>
<gene>
    <name evidence="5" type="ORF">EV216_11544</name>
</gene>
<dbReference type="AlphaFoldDB" id="A0A4R1YSQ8"/>
<dbReference type="GO" id="GO:0030288">
    <property type="term" value="C:outer membrane-bounded periplasmic space"/>
    <property type="evidence" value="ECO:0007669"/>
    <property type="project" value="TreeGrafter"/>
</dbReference>
<dbReference type="PIRSF" id="PIRSF002741">
    <property type="entry name" value="MppA"/>
    <property type="match status" value="1"/>
</dbReference>
<reference evidence="5 6" key="1">
    <citation type="submission" date="2019-03" db="EMBL/GenBank/DDBJ databases">
        <title>Genomic Encyclopedia of Type Strains, Phase IV (KMG-IV): sequencing the most valuable type-strain genomes for metagenomic binning, comparative biology and taxonomic classification.</title>
        <authorList>
            <person name="Goeker M."/>
        </authorList>
    </citation>
    <scope>NUCLEOTIDE SEQUENCE [LARGE SCALE GENOMIC DNA]</scope>
    <source>
        <strain evidence="5 6">DSM 21153</strain>
    </source>
</reference>
<dbReference type="EMBL" id="SLVM01000015">
    <property type="protein sequence ID" value="TCM82680.1"/>
    <property type="molecule type" value="Genomic_DNA"/>
</dbReference>
<dbReference type="Proteomes" id="UP000295277">
    <property type="component" value="Unassembled WGS sequence"/>
</dbReference>
<dbReference type="CDD" id="cd08497">
    <property type="entry name" value="MbnE-like"/>
    <property type="match status" value="1"/>
</dbReference>
<evidence type="ECO:0000313" key="5">
    <source>
        <dbReference type="EMBL" id="TCM82680.1"/>
    </source>
</evidence>
<comment type="similarity">
    <text evidence="2">Belongs to the bacterial solute-binding protein 5 family.</text>
</comment>
<dbReference type="GO" id="GO:1904680">
    <property type="term" value="F:peptide transmembrane transporter activity"/>
    <property type="evidence" value="ECO:0007669"/>
    <property type="project" value="TreeGrafter"/>
</dbReference>
<accession>A0A4R1YSQ8</accession>
<dbReference type="Pfam" id="PF00496">
    <property type="entry name" value="SBP_bac_5"/>
    <property type="match status" value="1"/>
</dbReference>
<dbReference type="Gene3D" id="3.10.105.10">
    <property type="entry name" value="Dipeptide-binding Protein, Domain 3"/>
    <property type="match status" value="1"/>
</dbReference>
<dbReference type="Gene3D" id="3.40.190.10">
    <property type="entry name" value="Periplasmic binding protein-like II"/>
    <property type="match status" value="1"/>
</dbReference>
<dbReference type="RefSeq" id="WP_132695524.1">
    <property type="nucleotide sequence ID" value="NZ_SLVM01000015.1"/>
</dbReference>
<keyword evidence="3" id="KW-0732">Signal</keyword>
<dbReference type="GO" id="GO:0042884">
    <property type="term" value="P:microcin transport"/>
    <property type="evidence" value="ECO:0007669"/>
    <property type="project" value="TreeGrafter"/>
</dbReference>
<dbReference type="PANTHER" id="PTHR30290:SF64">
    <property type="entry name" value="ABC TRANSPORTER PERIPLASMIC BINDING PROTEIN"/>
    <property type="match status" value="1"/>
</dbReference>
<evidence type="ECO:0000256" key="2">
    <source>
        <dbReference type="ARBA" id="ARBA00005695"/>
    </source>
</evidence>
<organism evidence="5 6">
    <name type="scientific">Rhodovulum steppense</name>
    <dbReference type="NCBI Taxonomy" id="540251"/>
    <lineage>
        <taxon>Bacteria</taxon>
        <taxon>Pseudomonadati</taxon>
        <taxon>Pseudomonadota</taxon>
        <taxon>Alphaproteobacteria</taxon>
        <taxon>Rhodobacterales</taxon>
        <taxon>Paracoccaceae</taxon>
        <taxon>Rhodovulum</taxon>
    </lineage>
</organism>
<dbReference type="InterPro" id="IPR000914">
    <property type="entry name" value="SBP_5_dom"/>
</dbReference>
<dbReference type="SUPFAM" id="SSF53850">
    <property type="entry name" value="Periplasmic binding protein-like II"/>
    <property type="match status" value="1"/>
</dbReference>
<feature type="domain" description="Solute-binding protein family 5" evidence="4">
    <location>
        <begin position="120"/>
        <end position="536"/>
    </location>
</feature>
<evidence type="ECO:0000313" key="6">
    <source>
        <dbReference type="Proteomes" id="UP000295277"/>
    </source>
</evidence>
<protein>
    <submittedName>
        <fullName evidence="5">Microcin C transport system substrate-binding protein</fullName>
    </submittedName>
</protein>
<proteinExistence type="inferred from homology"/>
<comment type="caution">
    <text evidence="5">The sequence shown here is derived from an EMBL/GenBank/DDBJ whole genome shotgun (WGS) entry which is preliminary data.</text>
</comment>
<evidence type="ECO:0000259" key="4">
    <source>
        <dbReference type="Pfam" id="PF00496"/>
    </source>
</evidence>
<dbReference type="InterPro" id="IPR030678">
    <property type="entry name" value="Peptide/Ni-bd"/>
</dbReference>
<dbReference type="InterPro" id="IPR039424">
    <property type="entry name" value="SBP_5"/>
</dbReference>
<comment type="subcellular location">
    <subcellularLocation>
        <location evidence="1">Periplasm</location>
    </subcellularLocation>
</comment>
<keyword evidence="6" id="KW-1185">Reference proteome</keyword>